<gene>
    <name evidence="1" type="ORF">Fuma_05216</name>
</gene>
<dbReference type="STRING" id="1891926.Fuma_05216"/>
<reference evidence="1 2" key="1">
    <citation type="journal article" date="2016" name="Front. Microbiol.">
        <title>Fuerstia marisgermanicae gen. nov., sp. nov., an Unusual Member of the Phylum Planctomycetes from the German Wadden Sea.</title>
        <authorList>
            <person name="Kohn T."/>
            <person name="Heuer A."/>
            <person name="Jogler M."/>
            <person name="Vollmers J."/>
            <person name="Boedeker C."/>
            <person name="Bunk B."/>
            <person name="Rast P."/>
            <person name="Borchert D."/>
            <person name="Glockner I."/>
            <person name="Freese H.M."/>
            <person name="Klenk H.P."/>
            <person name="Overmann J."/>
            <person name="Kaster A.K."/>
            <person name="Rohde M."/>
            <person name="Wiegand S."/>
            <person name="Jogler C."/>
        </authorList>
    </citation>
    <scope>NUCLEOTIDE SEQUENCE [LARGE SCALE GENOMIC DNA]</scope>
    <source>
        <strain evidence="1 2">NH11</strain>
    </source>
</reference>
<evidence type="ECO:0000313" key="2">
    <source>
        <dbReference type="Proteomes" id="UP000187735"/>
    </source>
</evidence>
<dbReference type="KEGG" id="fmr:Fuma_05216"/>
<dbReference type="EMBL" id="CP017641">
    <property type="protein sequence ID" value="APZ95557.1"/>
    <property type="molecule type" value="Genomic_DNA"/>
</dbReference>
<name>A0A1P8WND7_9PLAN</name>
<sequence>MVGPRAGYGSLFFTDFSPQMEGTCWERSGWVPILGRVQWRQGAAGQCAKKVCDGYSAHGEVGLSCQPAMPPWNDKFSNNKNSMLQVGTIHSHTVGALRVELQRLYSP</sequence>
<keyword evidence="2" id="KW-1185">Reference proteome</keyword>
<organism evidence="1 2">
    <name type="scientific">Fuerstiella marisgermanici</name>
    <dbReference type="NCBI Taxonomy" id="1891926"/>
    <lineage>
        <taxon>Bacteria</taxon>
        <taxon>Pseudomonadati</taxon>
        <taxon>Planctomycetota</taxon>
        <taxon>Planctomycetia</taxon>
        <taxon>Planctomycetales</taxon>
        <taxon>Planctomycetaceae</taxon>
        <taxon>Fuerstiella</taxon>
    </lineage>
</organism>
<dbReference type="AlphaFoldDB" id="A0A1P8WND7"/>
<protein>
    <submittedName>
        <fullName evidence="1">Uncharacterized protein</fullName>
    </submittedName>
</protein>
<dbReference type="Proteomes" id="UP000187735">
    <property type="component" value="Chromosome"/>
</dbReference>
<accession>A0A1P8WND7</accession>
<evidence type="ECO:0000313" key="1">
    <source>
        <dbReference type="EMBL" id="APZ95557.1"/>
    </source>
</evidence>
<proteinExistence type="predicted"/>